<evidence type="ECO:0000256" key="1">
    <source>
        <dbReference type="SAM" id="Phobius"/>
    </source>
</evidence>
<reference evidence="2 3" key="1">
    <citation type="submission" date="2024-04" db="EMBL/GenBank/DDBJ databases">
        <authorList>
            <consortium name="Genoscope - CEA"/>
            <person name="William W."/>
        </authorList>
    </citation>
    <scope>NUCLEOTIDE SEQUENCE [LARGE SCALE GENOMIC DNA]</scope>
</reference>
<accession>A0AAV2I255</accession>
<keyword evidence="1" id="KW-0812">Transmembrane</keyword>
<evidence type="ECO:0008006" key="4">
    <source>
        <dbReference type="Google" id="ProtNLM"/>
    </source>
</evidence>
<name>A0AAV2I255_LYMST</name>
<keyword evidence="3" id="KW-1185">Reference proteome</keyword>
<dbReference type="AlphaFoldDB" id="A0AAV2I255"/>
<evidence type="ECO:0000313" key="2">
    <source>
        <dbReference type="EMBL" id="CAL1540705.1"/>
    </source>
</evidence>
<dbReference type="EMBL" id="CAXITT010000395">
    <property type="protein sequence ID" value="CAL1540705.1"/>
    <property type="molecule type" value="Genomic_DNA"/>
</dbReference>
<protein>
    <recommendedName>
        <fullName evidence="4">Mitochondrial import receptor subunit TOM5 homolog</fullName>
    </recommendedName>
</protein>
<evidence type="ECO:0000313" key="3">
    <source>
        <dbReference type="Proteomes" id="UP001497497"/>
    </source>
</evidence>
<sequence>MIRMQRAGGDADEDKQKMDEEVKMARMVTLQNVVAFGFFCGLIRAAPWILKQF</sequence>
<feature type="transmembrane region" description="Helical" evidence="1">
    <location>
        <begin position="33"/>
        <end position="50"/>
    </location>
</feature>
<keyword evidence="1" id="KW-0472">Membrane</keyword>
<dbReference type="Proteomes" id="UP001497497">
    <property type="component" value="Unassembled WGS sequence"/>
</dbReference>
<gene>
    <name evidence="2" type="ORF">GSLYS_00014354001</name>
</gene>
<proteinExistence type="predicted"/>
<organism evidence="2 3">
    <name type="scientific">Lymnaea stagnalis</name>
    <name type="common">Great pond snail</name>
    <name type="synonym">Helix stagnalis</name>
    <dbReference type="NCBI Taxonomy" id="6523"/>
    <lineage>
        <taxon>Eukaryota</taxon>
        <taxon>Metazoa</taxon>
        <taxon>Spiralia</taxon>
        <taxon>Lophotrochozoa</taxon>
        <taxon>Mollusca</taxon>
        <taxon>Gastropoda</taxon>
        <taxon>Heterobranchia</taxon>
        <taxon>Euthyneura</taxon>
        <taxon>Panpulmonata</taxon>
        <taxon>Hygrophila</taxon>
        <taxon>Lymnaeoidea</taxon>
        <taxon>Lymnaeidae</taxon>
        <taxon>Lymnaea</taxon>
    </lineage>
</organism>
<comment type="caution">
    <text evidence="2">The sequence shown here is derived from an EMBL/GenBank/DDBJ whole genome shotgun (WGS) entry which is preliminary data.</text>
</comment>
<keyword evidence="1" id="KW-1133">Transmembrane helix</keyword>